<accession>A0A6A6AC38</accession>
<dbReference type="GeneID" id="54410872"/>
<sequence length="109" mass="12641">MFRVKLYNAASVHLRIAIISSILYHSILILAAPVPSTSNITLRHASPHPKITPRSHIQHEKMRPALIMVFVVCGLLEFWLIFAILYALMKRNDNRVYWARFKDAVEFKL</sequence>
<evidence type="ECO:0000313" key="2">
    <source>
        <dbReference type="EMBL" id="KAF2129350.1"/>
    </source>
</evidence>
<dbReference type="OrthoDB" id="3782907at2759"/>
<dbReference type="RefSeq" id="XP_033523739.1">
    <property type="nucleotide sequence ID" value="XM_033670440.1"/>
</dbReference>
<feature type="transmembrane region" description="Helical" evidence="1">
    <location>
        <begin position="65"/>
        <end position="88"/>
    </location>
</feature>
<keyword evidence="1" id="KW-0812">Transmembrane</keyword>
<evidence type="ECO:0000256" key="1">
    <source>
        <dbReference type="SAM" id="Phobius"/>
    </source>
</evidence>
<keyword evidence="1" id="KW-1133">Transmembrane helix</keyword>
<dbReference type="AlphaFoldDB" id="A0A6A6AC38"/>
<evidence type="ECO:0000313" key="3">
    <source>
        <dbReference type="Proteomes" id="UP000799771"/>
    </source>
</evidence>
<feature type="transmembrane region" description="Helical" evidence="1">
    <location>
        <begin position="12"/>
        <end position="32"/>
    </location>
</feature>
<name>A0A6A6AC38_9PLEO</name>
<keyword evidence="3" id="KW-1185">Reference proteome</keyword>
<dbReference type="EMBL" id="ML977506">
    <property type="protein sequence ID" value="KAF2129350.1"/>
    <property type="molecule type" value="Genomic_DNA"/>
</dbReference>
<dbReference type="Proteomes" id="UP000799771">
    <property type="component" value="Unassembled WGS sequence"/>
</dbReference>
<reference evidence="2" key="1">
    <citation type="journal article" date="2020" name="Stud. Mycol.">
        <title>101 Dothideomycetes genomes: a test case for predicting lifestyles and emergence of pathogens.</title>
        <authorList>
            <person name="Haridas S."/>
            <person name="Albert R."/>
            <person name="Binder M."/>
            <person name="Bloem J."/>
            <person name="Labutti K."/>
            <person name="Salamov A."/>
            <person name="Andreopoulos B."/>
            <person name="Baker S."/>
            <person name="Barry K."/>
            <person name="Bills G."/>
            <person name="Bluhm B."/>
            <person name="Cannon C."/>
            <person name="Castanera R."/>
            <person name="Culley D."/>
            <person name="Daum C."/>
            <person name="Ezra D."/>
            <person name="Gonzalez J."/>
            <person name="Henrissat B."/>
            <person name="Kuo A."/>
            <person name="Liang C."/>
            <person name="Lipzen A."/>
            <person name="Lutzoni F."/>
            <person name="Magnuson J."/>
            <person name="Mondo S."/>
            <person name="Nolan M."/>
            <person name="Ohm R."/>
            <person name="Pangilinan J."/>
            <person name="Park H.-J."/>
            <person name="Ramirez L."/>
            <person name="Alfaro M."/>
            <person name="Sun H."/>
            <person name="Tritt A."/>
            <person name="Yoshinaga Y."/>
            <person name="Zwiers L.-H."/>
            <person name="Turgeon B."/>
            <person name="Goodwin S."/>
            <person name="Spatafora J."/>
            <person name="Crous P."/>
            <person name="Grigoriev I."/>
        </authorList>
    </citation>
    <scope>NUCLEOTIDE SEQUENCE</scope>
    <source>
        <strain evidence="2">CBS 119687</strain>
    </source>
</reference>
<gene>
    <name evidence="2" type="ORF">P153DRAFT_385561</name>
</gene>
<protein>
    <submittedName>
        <fullName evidence="2">Uncharacterized protein</fullName>
    </submittedName>
</protein>
<keyword evidence="1" id="KW-0472">Membrane</keyword>
<proteinExistence type="predicted"/>
<organism evidence="2 3">
    <name type="scientific">Dothidotthia symphoricarpi CBS 119687</name>
    <dbReference type="NCBI Taxonomy" id="1392245"/>
    <lineage>
        <taxon>Eukaryota</taxon>
        <taxon>Fungi</taxon>
        <taxon>Dikarya</taxon>
        <taxon>Ascomycota</taxon>
        <taxon>Pezizomycotina</taxon>
        <taxon>Dothideomycetes</taxon>
        <taxon>Pleosporomycetidae</taxon>
        <taxon>Pleosporales</taxon>
        <taxon>Dothidotthiaceae</taxon>
        <taxon>Dothidotthia</taxon>
    </lineage>
</organism>